<comment type="caution">
    <text evidence="2">The sequence shown here is derived from an EMBL/GenBank/DDBJ whole genome shotgun (WGS) entry which is preliminary data.</text>
</comment>
<dbReference type="PANTHER" id="PTHR43812:SF2">
    <property type="entry name" value="FLAVIN REDUCTASE LIKE DOMAIN-CONTAINING PROTEIN"/>
    <property type="match status" value="1"/>
</dbReference>
<dbReference type="InterPro" id="IPR002563">
    <property type="entry name" value="Flavin_Rdtase-like_dom"/>
</dbReference>
<evidence type="ECO:0000313" key="2">
    <source>
        <dbReference type="EMBL" id="PSL19601.1"/>
    </source>
</evidence>
<protein>
    <submittedName>
        <fullName evidence="2">Flavin reductase (DIM6/NTAB) family NADH-FMN oxidoreductase RutF</fullName>
    </submittedName>
</protein>
<dbReference type="AlphaFoldDB" id="A0A2P8FD05"/>
<dbReference type="Gene3D" id="2.30.110.10">
    <property type="entry name" value="Electron Transport, Fmn-binding Protein, Chain A"/>
    <property type="match status" value="1"/>
</dbReference>
<dbReference type="Pfam" id="PF01613">
    <property type="entry name" value="Flavin_Reduct"/>
    <property type="match status" value="1"/>
</dbReference>
<organism evidence="2 3">
    <name type="scientific">Shimia abyssi</name>
    <dbReference type="NCBI Taxonomy" id="1662395"/>
    <lineage>
        <taxon>Bacteria</taxon>
        <taxon>Pseudomonadati</taxon>
        <taxon>Pseudomonadota</taxon>
        <taxon>Alphaproteobacteria</taxon>
        <taxon>Rhodobacterales</taxon>
        <taxon>Roseobacteraceae</taxon>
    </lineage>
</organism>
<gene>
    <name evidence="2" type="ORF">CLV88_10523</name>
</gene>
<dbReference type="PANTHER" id="PTHR43812">
    <property type="entry name" value="BLR2425 PROTEIN"/>
    <property type="match status" value="1"/>
</dbReference>
<dbReference type="GO" id="GO:0010181">
    <property type="term" value="F:FMN binding"/>
    <property type="evidence" value="ECO:0007669"/>
    <property type="project" value="InterPro"/>
</dbReference>
<dbReference type="SMART" id="SM00903">
    <property type="entry name" value="Flavin_Reduct"/>
    <property type="match status" value="1"/>
</dbReference>
<proteinExistence type="predicted"/>
<keyword evidence="3" id="KW-1185">Reference proteome</keyword>
<reference evidence="2 3" key="1">
    <citation type="submission" date="2018-03" db="EMBL/GenBank/DDBJ databases">
        <title>Genomic Encyclopedia of Archaeal and Bacterial Type Strains, Phase II (KMG-II): from individual species to whole genera.</title>
        <authorList>
            <person name="Goeker M."/>
        </authorList>
    </citation>
    <scope>NUCLEOTIDE SEQUENCE [LARGE SCALE GENOMIC DNA]</scope>
    <source>
        <strain evidence="2 3">DSM 100673</strain>
    </source>
</reference>
<evidence type="ECO:0000313" key="3">
    <source>
        <dbReference type="Proteomes" id="UP000240418"/>
    </source>
</evidence>
<dbReference type="OrthoDB" id="9783347at2"/>
<dbReference type="SUPFAM" id="SSF50475">
    <property type="entry name" value="FMN-binding split barrel"/>
    <property type="match status" value="1"/>
</dbReference>
<feature type="domain" description="Flavin reductase like" evidence="1">
    <location>
        <begin position="18"/>
        <end position="173"/>
    </location>
</feature>
<name>A0A2P8FD05_9RHOB</name>
<sequence>MFYRPADGHGLPHNPFNAIITPRPIAWVSTRDVDGVKNLAPYSFFNGIAYTPPQVMFASTGTKPDQTEGKDSLANIRATEVFCINVVEESARNAMNVSTTTFDKDVDEFERAGLTAAQCETIDCPRLHGAPAALECRLTQIVPLLGANNFMIMGEVIGIHLRDNCLVDGIFDVTTYRPLARLGYRDYSVVDNTFTLSRPDD</sequence>
<evidence type="ECO:0000259" key="1">
    <source>
        <dbReference type="SMART" id="SM00903"/>
    </source>
</evidence>
<dbReference type="InterPro" id="IPR012349">
    <property type="entry name" value="Split_barrel_FMN-bd"/>
</dbReference>
<dbReference type="GO" id="GO:0016646">
    <property type="term" value="F:oxidoreductase activity, acting on the CH-NH group of donors, NAD or NADP as acceptor"/>
    <property type="evidence" value="ECO:0007669"/>
    <property type="project" value="UniProtKB-ARBA"/>
</dbReference>
<accession>A0A2P8FD05</accession>
<dbReference type="EMBL" id="PYGJ01000005">
    <property type="protein sequence ID" value="PSL19601.1"/>
    <property type="molecule type" value="Genomic_DNA"/>
</dbReference>
<dbReference type="Proteomes" id="UP000240418">
    <property type="component" value="Unassembled WGS sequence"/>
</dbReference>
<dbReference type="RefSeq" id="WP_106608272.1">
    <property type="nucleotide sequence ID" value="NZ_PYGJ01000005.1"/>
</dbReference>